<dbReference type="SUPFAM" id="SSF55729">
    <property type="entry name" value="Acyl-CoA N-acyltransferases (Nat)"/>
    <property type="match status" value="1"/>
</dbReference>
<dbReference type="RefSeq" id="WP_189929171.1">
    <property type="nucleotide sequence ID" value="NZ_BNCD01000001.1"/>
</dbReference>
<organism evidence="3 4">
    <name type="scientific">Streptomyces sulfonofaciens</name>
    <dbReference type="NCBI Taxonomy" id="68272"/>
    <lineage>
        <taxon>Bacteria</taxon>
        <taxon>Bacillati</taxon>
        <taxon>Actinomycetota</taxon>
        <taxon>Actinomycetes</taxon>
        <taxon>Kitasatosporales</taxon>
        <taxon>Streptomycetaceae</taxon>
        <taxon>Streptomyces</taxon>
    </lineage>
</organism>
<dbReference type="Pfam" id="PF00583">
    <property type="entry name" value="Acetyltransf_1"/>
    <property type="match status" value="1"/>
</dbReference>
<dbReference type="PANTHER" id="PTHR13170">
    <property type="entry name" value="O-GLCNACASE"/>
    <property type="match status" value="1"/>
</dbReference>
<dbReference type="Gene3D" id="3.40.630.30">
    <property type="match status" value="1"/>
</dbReference>
<gene>
    <name evidence="3" type="ORF">GCM10018793_05220</name>
</gene>
<proteinExistence type="predicted"/>
<dbReference type="CDD" id="cd04301">
    <property type="entry name" value="NAT_SF"/>
    <property type="match status" value="1"/>
</dbReference>
<evidence type="ECO:0000259" key="2">
    <source>
        <dbReference type="PROSITE" id="PS51186"/>
    </source>
</evidence>
<evidence type="ECO:0000256" key="1">
    <source>
        <dbReference type="SAM" id="MobiDB-lite"/>
    </source>
</evidence>
<dbReference type="AlphaFoldDB" id="A0A919FQT5"/>
<reference evidence="3" key="1">
    <citation type="journal article" date="2014" name="Int. J. Syst. Evol. Microbiol.">
        <title>Complete genome sequence of Corynebacterium casei LMG S-19264T (=DSM 44701T), isolated from a smear-ripened cheese.</title>
        <authorList>
            <consortium name="US DOE Joint Genome Institute (JGI-PGF)"/>
            <person name="Walter F."/>
            <person name="Albersmeier A."/>
            <person name="Kalinowski J."/>
            <person name="Ruckert C."/>
        </authorList>
    </citation>
    <scope>NUCLEOTIDE SEQUENCE</scope>
    <source>
        <strain evidence="3">JCM 5069</strain>
    </source>
</reference>
<protein>
    <recommendedName>
        <fullName evidence="2">N-acetyltransferase domain-containing protein</fullName>
    </recommendedName>
</protein>
<dbReference type="PROSITE" id="PS51186">
    <property type="entry name" value="GNAT"/>
    <property type="match status" value="1"/>
</dbReference>
<reference evidence="3" key="2">
    <citation type="submission" date="2020-09" db="EMBL/GenBank/DDBJ databases">
        <authorList>
            <person name="Sun Q."/>
            <person name="Ohkuma M."/>
        </authorList>
    </citation>
    <scope>NUCLEOTIDE SEQUENCE</scope>
    <source>
        <strain evidence="3">JCM 5069</strain>
    </source>
</reference>
<feature type="domain" description="N-acetyltransferase" evidence="2">
    <location>
        <begin position="5"/>
        <end position="205"/>
    </location>
</feature>
<dbReference type="InterPro" id="IPR000182">
    <property type="entry name" value="GNAT_dom"/>
</dbReference>
<keyword evidence="4" id="KW-1185">Reference proteome</keyword>
<dbReference type="EMBL" id="BNCD01000001">
    <property type="protein sequence ID" value="GHH70731.1"/>
    <property type="molecule type" value="Genomic_DNA"/>
</dbReference>
<dbReference type="PANTHER" id="PTHR13170:SF16">
    <property type="entry name" value="PROTEIN O-GLCNACASE"/>
    <property type="match status" value="1"/>
</dbReference>
<dbReference type="Proteomes" id="UP000603708">
    <property type="component" value="Unassembled WGS sequence"/>
</dbReference>
<evidence type="ECO:0000313" key="3">
    <source>
        <dbReference type="EMBL" id="GHH70731.1"/>
    </source>
</evidence>
<feature type="region of interest" description="Disordered" evidence="1">
    <location>
        <begin position="197"/>
        <end position="225"/>
    </location>
</feature>
<evidence type="ECO:0000313" key="4">
    <source>
        <dbReference type="Proteomes" id="UP000603708"/>
    </source>
</evidence>
<dbReference type="GO" id="GO:0016747">
    <property type="term" value="F:acyltransferase activity, transferring groups other than amino-acyl groups"/>
    <property type="evidence" value="ECO:0007669"/>
    <property type="project" value="InterPro"/>
</dbReference>
<accession>A0A919FQT5</accession>
<comment type="caution">
    <text evidence="3">The sequence shown here is derived from an EMBL/GenBank/DDBJ whole genome shotgun (WGS) entry which is preliminary data.</text>
</comment>
<dbReference type="InterPro" id="IPR016181">
    <property type="entry name" value="Acyl_CoA_acyltransferase"/>
</dbReference>
<name>A0A919FQT5_9ACTN</name>
<dbReference type="InterPro" id="IPR051822">
    <property type="entry name" value="Glycosyl_Hydrolase_84"/>
</dbReference>
<sequence>MSNEPAVRRYRPEDRPALDDICVRTGHAGGDAREVYPDHGLLSTIFAAPYAELEPELTFVLDDGTGRAVGYVLGTADTPRFAAAFRTEWLPRVAARYPAPAGPPSTPTEEMLALLHDPERMVVPELADHPAHLHIDLLPEWQHRGFGRALMHRFLDELHGRGVPAVHLTMATANVAARAFYDRLGFRELAVPHPDTVTVLGRPTERTPPERAPGPLGRSARPATS</sequence>